<evidence type="ECO:0000256" key="1">
    <source>
        <dbReference type="SAM" id="MobiDB-lite"/>
    </source>
</evidence>
<evidence type="ECO:0000313" key="4">
    <source>
        <dbReference type="Proteomes" id="UP001630127"/>
    </source>
</evidence>
<dbReference type="AlphaFoldDB" id="A0ABD2YPW3"/>
<name>A0ABD2YPW3_9GENT</name>
<sequence>MHYSSFNLPISMELVIFLGAFLLFYFLISLGKSSRLKFPPGPKQLPIMGNLHQLHGSLLHHSLRDLAKKYGPLMHLKMRDLFTSFKASSSASTVIDQPVQPRGYAPSWHSTSSVTTRLQNLDLSSRIPQSKYTVQTKNQDNSLENEHGGLPRSPTYSTMTDTPVVDSDSDLAVLTTDL</sequence>
<accession>A0ABD2YPW3</accession>
<dbReference type="Gene3D" id="1.10.630.10">
    <property type="entry name" value="Cytochrome P450"/>
    <property type="match status" value="1"/>
</dbReference>
<dbReference type="Pfam" id="PF00067">
    <property type="entry name" value="p450"/>
    <property type="match status" value="1"/>
</dbReference>
<keyword evidence="2" id="KW-0812">Transmembrane</keyword>
<evidence type="ECO:0000313" key="3">
    <source>
        <dbReference type="EMBL" id="KAL3509420.1"/>
    </source>
</evidence>
<reference evidence="3 4" key="1">
    <citation type="submission" date="2024-11" db="EMBL/GenBank/DDBJ databases">
        <title>A near-complete genome assembly of Cinchona calisaya.</title>
        <authorList>
            <person name="Lian D.C."/>
            <person name="Zhao X.W."/>
            <person name="Wei L."/>
        </authorList>
    </citation>
    <scope>NUCLEOTIDE SEQUENCE [LARGE SCALE GENOMIC DNA]</scope>
    <source>
        <tissue evidence="3">Nenye</tissue>
    </source>
</reference>
<feature type="transmembrane region" description="Helical" evidence="2">
    <location>
        <begin position="6"/>
        <end position="28"/>
    </location>
</feature>
<evidence type="ECO:0008006" key="5">
    <source>
        <dbReference type="Google" id="ProtNLM"/>
    </source>
</evidence>
<protein>
    <recommendedName>
        <fullName evidence="5">Cytochrome P450</fullName>
    </recommendedName>
</protein>
<evidence type="ECO:0000256" key="2">
    <source>
        <dbReference type="SAM" id="Phobius"/>
    </source>
</evidence>
<keyword evidence="4" id="KW-1185">Reference proteome</keyword>
<feature type="compositionally biased region" description="Polar residues" evidence="1">
    <location>
        <begin position="126"/>
        <end position="142"/>
    </location>
</feature>
<keyword evidence="2" id="KW-1133">Transmembrane helix</keyword>
<gene>
    <name evidence="3" type="ORF">ACH5RR_028821</name>
</gene>
<dbReference type="PANTHER" id="PTHR24299">
    <property type="entry name" value="CYTOCHROME P450 FAMILY 1"/>
    <property type="match status" value="1"/>
</dbReference>
<dbReference type="PANTHER" id="PTHR24299:SF21">
    <property type="entry name" value="OS09G0441600 PROTEIN"/>
    <property type="match status" value="1"/>
</dbReference>
<comment type="caution">
    <text evidence="3">The sequence shown here is derived from an EMBL/GenBank/DDBJ whole genome shotgun (WGS) entry which is preliminary data.</text>
</comment>
<dbReference type="InterPro" id="IPR036396">
    <property type="entry name" value="Cyt_P450_sf"/>
</dbReference>
<organism evidence="3 4">
    <name type="scientific">Cinchona calisaya</name>
    <dbReference type="NCBI Taxonomy" id="153742"/>
    <lineage>
        <taxon>Eukaryota</taxon>
        <taxon>Viridiplantae</taxon>
        <taxon>Streptophyta</taxon>
        <taxon>Embryophyta</taxon>
        <taxon>Tracheophyta</taxon>
        <taxon>Spermatophyta</taxon>
        <taxon>Magnoliopsida</taxon>
        <taxon>eudicotyledons</taxon>
        <taxon>Gunneridae</taxon>
        <taxon>Pentapetalae</taxon>
        <taxon>asterids</taxon>
        <taxon>lamiids</taxon>
        <taxon>Gentianales</taxon>
        <taxon>Rubiaceae</taxon>
        <taxon>Cinchonoideae</taxon>
        <taxon>Cinchoneae</taxon>
        <taxon>Cinchona</taxon>
    </lineage>
</organism>
<proteinExistence type="predicted"/>
<dbReference type="InterPro" id="IPR001128">
    <property type="entry name" value="Cyt_P450"/>
</dbReference>
<dbReference type="EMBL" id="JBJUIK010000012">
    <property type="protein sequence ID" value="KAL3509420.1"/>
    <property type="molecule type" value="Genomic_DNA"/>
</dbReference>
<dbReference type="SUPFAM" id="SSF48264">
    <property type="entry name" value="Cytochrome P450"/>
    <property type="match status" value="1"/>
</dbReference>
<keyword evidence="2" id="KW-0472">Membrane</keyword>
<feature type="region of interest" description="Disordered" evidence="1">
    <location>
        <begin position="126"/>
        <end position="164"/>
    </location>
</feature>
<dbReference type="Proteomes" id="UP001630127">
    <property type="component" value="Unassembled WGS sequence"/>
</dbReference>